<protein>
    <recommendedName>
        <fullName evidence="7">Periplasmic protein</fullName>
    </recommendedName>
</protein>
<keyword evidence="2" id="KW-0732">Signal</keyword>
<evidence type="ECO:0000313" key="4">
    <source>
        <dbReference type="EMBL" id="EFR47535.1"/>
    </source>
</evidence>
<dbReference type="AlphaFoldDB" id="A0AAI8MNP0"/>
<name>A0AAI8MNP0_9HELI</name>
<dbReference type="Proteomes" id="UP000005755">
    <property type="component" value="Unassembled WGS sequence"/>
</dbReference>
<reference evidence="3 6" key="2">
    <citation type="journal article" date="2012" name="J. Bacteriol.">
        <title>Complete Genome Sequence of Helicobacter cinaedi Type Strain ATCC BAA-847.</title>
        <authorList>
            <person name="Miyoshi-Akiyama T."/>
            <person name="Takeshita N."/>
            <person name="Ohmagari N."/>
            <person name="Kirikae T."/>
        </authorList>
    </citation>
    <scope>NUCLEOTIDE SEQUENCE [LARGE SCALE GENOMIC DNA]</scope>
    <source>
        <strain evidence="3 6">ATCC BAA-847</strain>
    </source>
</reference>
<evidence type="ECO:0000313" key="5">
    <source>
        <dbReference type="Proteomes" id="UP000005755"/>
    </source>
</evidence>
<accession>A0AAI8MNP0</accession>
<evidence type="ECO:0000256" key="2">
    <source>
        <dbReference type="SAM" id="SignalP"/>
    </source>
</evidence>
<dbReference type="EMBL" id="AP012492">
    <property type="protein sequence ID" value="BAM32629.1"/>
    <property type="molecule type" value="Genomic_DNA"/>
</dbReference>
<dbReference type="RefSeq" id="WP_002957423.1">
    <property type="nucleotide sequence ID" value="NC_020555.1"/>
</dbReference>
<dbReference type="EMBL" id="DS990394">
    <property type="protein sequence ID" value="EFR47535.1"/>
    <property type="molecule type" value="Genomic_DNA"/>
</dbReference>
<dbReference type="Proteomes" id="UP000006036">
    <property type="component" value="Chromosome 1"/>
</dbReference>
<organism evidence="3 6">
    <name type="scientific">Helicobacter cinaedi CCUG 18818 = ATCC BAA-847</name>
    <dbReference type="NCBI Taxonomy" id="537971"/>
    <lineage>
        <taxon>Bacteria</taxon>
        <taxon>Pseudomonadati</taxon>
        <taxon>Campylobacterota</taxon>
        <taxon>Epsilonproteobacteria</taxon>
        <taxon>Campylobacterales</taxon>
        <taxon>Helicobacteraceae</taxon>
        <taxon>Helicobacter</taxon>
    </lineage>
</organism>
<keyword evidence="5" id="KW-1185">Reference proteome</keyword>
<gene>
    <name evidence="3" type="ORF">HCBAA847_1399</name>
    <name evidence="4" type="ORF">HCCG_02083</name>
</gene>
<reference evidence="3" key="3">
    <citation type="submission" date="2012-07" db="EMBL/GenBank/DDBJ databases">
        <authorList>
            <person name="Akiyama T."/>
            <person name="Takeshita N."/>
            <person name="Ohmagari N."/>
            <person name="Kirikae T."/>
        </authorList>
    </citation>
    <scope>NUCLEOTIDE SEQUENCE</scope>
    <source>
        <strain evidence="3">ATCC BAA-847</strain>
    </source>
</reference>
<sequence length="52" mass="5896">MLSRLQLIITLALLPIWLIAANTNTAPQNQNQKPQGQGQQQQTKYYCPISKE</sequence>
<evidence type="ECO:0008006" key="7">
    <source>
        <dbReference type="Google" id="ProtNLM"/>
    </source>
</evidence>
<feature type="region of interest" description="Disordered" evidence="1">
    <location>
        <begin position="27"/>
        <end position="52"/>
    </location>
</feature>
<feature type="signal peptide" evidence="2">
    <location>
        <begin position="1"/>
        <end position="20"/>
    </location>
</feature>
<proteinExistence type="predicted"/>
<dbReference type="KEGG" id="hcb:HCBAA847_1399"/>
<evidence type="ECO:0000256" key="1">
    <source>
        <dbReference type="SAM" id="MobiDB-lite"/>
    </source>
</evidence>
<evidence type="ECO:0000313" key="3">
    <source>
        <dbReference type="EMBL" id="BAM32629.1"/>
    </source>
</evidence>
<evidence type="ECO:0000313" key="6">
    <source>
        <dbReference type="Proteomes" id="UP000006036"/>
    </source>
</evidence>
<reference evidence="4" key="1">
    <citation type="submission" date="2008-08" db="EMBL/GenBank/DDBJ databases">
        <title>Annotation of Helicobacter cinaedi strain CCUG 18818.</title>
        <authorList>
            <consortium name="The Broad Institute Genome Sequencing Platform"/>
            <person name="Fox J.G."/>
            <person name="Shen Z."/>
            <person name="Charoenlap N."/>
            <person name="Schauer D.B."/>
            <person name="Ward D."/>
            <person name="Mehta T."/>
            <person name="Young S."/>
            <person name="Jaffe D."/>
            <person name="Gnerre S."/>
            <person name="Berlin A."/>
            <person name="Heiman D."/>
            <person name="Hepburn T."/>
            <person name="Shea T."/>
            <person name="Sykes S."/>
            <person name="Alvarado L."/>
            <person name="Kodira C."/>
            <person name="Borodovsky M."/>
            <person name="Lander E."/>
            <person name="Galagan J."/>
            <person name="Nusbaum C."/>
            <person name="Birren B."/>
        </authorList>
    </citation>
    <scope>NUCLEOTIDE SEQUENCE</scope>
    <source>
        <strain evidence="4">CCUG 18818</strain>
    </source>
</reference>
<feature type="chain" id="PRO_5042588525" description="Periplasmic protein" evidence="2">
    <location>
        <begin position="21"/>
        <end position="52"/>
    </location>
</feature>
<feature type="compositionally biased region" description="Low complexity" evidence="1">
    <location>
        <begin position="27"/>
        <end position="42"/>
    </location>
</feature>
<reference evidence="5" key="4">
    <citation type="journal article" date="2014" name="Genome Announc.">
        <title>Draft genome sequences of six enterohepatic helicobacter species isolated from humans and one from rhesus macaques.</title>
        <authorList>
            <person name="Shen Z."/>
            <person name="Sheh A."/>
            <person name="Young S.K."/>
            <person name="Abouelliel A."/>
            <person name="Ward D.V."/>
            <person name="Earl A.M."/>
            <person name="Fox J.G."/>
        </authorList>
    </citation>
    <scope>NUCLEOTIDE SEQUENCE [LARGE SCALE GENOMIC DNA]</scope>
    <source>
        <strain evidence="5">CCUG 18818</strain>
    </source>
</reference>